<dbReference type="VEuPathDB" id="FungiDB:AMAG_09955"/>
<evidence type="ECO:0000313" key="2">
    <source>
        <dbReference type="EMBL" id="KNE64599.1"/>
    </source>
</evidence>
<proteinExistence type="predicted"/>
<keyword evidence="3" id="KW-1185">Reference proteome</keyword>
<gene>
    <name evidence="2" type="ORF">AMAG_09955</name>
</gene>
<accession>A0A0L0SQE9</accession>
<feature type="region of interest" description="Disordered" evidence="1">
    <location>
        <begin position="238"/>
        <end position="270"/>
    </location>
</feature>
<reference evidence="3" key="2">
    <citation type="submission" date="2009-11" db="EMBL/GenBank/DDBJ databases">
        <title>The Genome Sequence of Allomyces macrogynus strain ATCC 38327.</title>
        <authorList>
            <consortium name="The Broad Institute Genome Sequencing Platform"/>
            <person name="Russ C."/>
            <person name="Cuomo C."/>
            <person name="Shea T."/>
            <person name="Young S.K."/>
            <person name="Zeng Q."/>
            <person name="Koehrsen M."/>
            <person name="Haas B."/>
            <person name="Borodovsky M."/>
            <person name="Guigo R."/>
            <person name="Alvarado L."/>
            <person name="Berlin A."/>
            <person name="Borenstein D."/>
            <person name="Chen Z."/>
            <person name="Engels R."/>
            <person name="Freedman E."/>
            <person name="Gellesch M."/>
            <person name="Goldberg J."/>
            <person name="Griggs A."/>
            <person name="Gujja S."/>
            <person name="Heiman D."/>
            <person name="Hepburn T."/>
            <person name="Howarth C."/>
            <person name="Jen D."/>
            <person name="Larson L."/>
            <person name="Lewis B."/>
            <person name="Mehta T."/>
            <person name="Park D."/>
            <person name="Pearson M."/>
            <person name="Roberts A."/>
            <person name="Saif S."/>
            <person name="Shenoy N."/>
            <person name="Sisk P."/>
            <person name="Stolte C."/>
            <person name="Sykes S."/>
            <person name="Walk T."/>
            <person name="White J."/>
            <person name="Yandava C."/>
            <person name="Burger G."/>
            <person name="Gray M.W."/>
            <person name="Holland P.W.H."/>
            <person name="King N."/>
            <person name="Lang F.B.F."/>
            <person name="Roger A.J."/>
            <person name="Ruiz-Trillo I."/>
            <person name="Lander E."/>
            <person name="Nusbaum C."/>
        </authorList>
    </citation>
    <scope>NUCLEOTIDE SEQUENCE [LARGE SCALE GENOMIC DNA]</scope>
    <source>
        <strain evidence="3">ATCC 38327</strain>
    </source>
</reference>
<dbReference type="OrthoDB" id="10512526at2759"/>
<evidence type="ECO:0000256" key="1">
    <source>
        <dbReference type="SAM" id="MobiDB-lite"/>
    </source>
</evidence>
<organism evidence="2 3">
    <name type="scientific">Allomyces macrogynus (strain ATCC 38327)</name>
    <name type="common">Allomyces javanicus var. macrogynus</name>
    <dbReference type="NCBI Taxonomy" id="578462"/>
    <lineage>
        <taxon>Eukaryota</taxon>
        <taxon>Fungi</taxon>
        <taxon>Fungi incertae sedis</taxon>
        <taxon>Blastocladiomycota</taxon>
        <taxon>Blastocladiomycetes</taxon>
        <taxon>Blastocladiales</taxon>
        <taxon>Blastocladiaceae</taxon>
        <taxon>Allomyces</taxon>
    </lineage>
</organism>
<dbReference type="EMBL" id="GG745345">
    <property type="protein sequence ID" value="KNE64599.1"/>
    <property type="molecule type" value="Genomic_DNA"/>
</dbReference>
<dbReference type="Proteomes" id="UP000054350">
    <property type="component" value="Unassembled WGS sequence"/>
</dbReference>
<dbReference type="AlphaFoldDB" id="A0A0L0SQE9"/>
<sequence>MSSTHSVKDSLAAHAALSKAARNGDTVDKETVATVVAAITEHTADVVTRDAILAHTLLLAVFHRQFRDDANEAKDLCLSLMRFAEDTQRCYGHNIARISFPLMRLAKVASGSADTADFGALRAFWAAHMPADEPYELHPVSIDESTATGKIAACPSCKAEQTSTMPVDAAFRLHKKAAMCTSCATAFTVEHVAVHRFLTLAPRMPAISLAGTLTHPKTRLITPMHRDNKPTLRLSLTRPNSRSARLPCPRSPPAGKRDALFLHGNGHRFN</sequence>
<reference evidence="2 3" key="1">
    <citation type="submission" date="2009-11" db="EMBL/GenBank/DDBJ databases">
        <title>Annotation of Allomyces macrogynus ATCC 38327.</title>
        <authorList>
            <consortium name="The Broad Institute Genome Sequencing Platform"/>
            <person name="Russ C."/>
            <person name="Cuomo C."/>
            <person name="Burger G."/>
            <person name="Gray M.W."/>
            <person name="Holland P.W.H."/>
            <person name="King N."/>
            <person name="Lang F.B.F."/>
            <person name="Roger A.J."/>
            <person name="Ruiz-Trillo I."/>
            <person name="Young S.K."/>
            <person name="Zeng Q."/>
            <person name="Gargeya S."/>
            <person name="Fitzgerald M."/>
            <person name="Haas B."/>
            <person name="Abouelleil A."/>
            <person name="Alvarado L."/>
            <person name="Arachchi H.M."/>
            <person name="Berlin A."/>
            <person name="Chapman S.B."/>
            <person name="Gearin G."/>
            <person name="Goldberg J."/>
            <person name="Griggs A."/>
            <person name="Gujja S."/>
            <person name="Hansen M."/>
            <person name="Heiman D."/>
            <person name="Howarth C."/>
            <person name="Larimer J."/>
            <person name="Lui A."/>
            <person name="MacDonald P.J.P."/>
            <person name="McCowen C."/>
            <person name="Montmayeur A."/>
            <person name="Murphy C."/>
            <person name="Neiman D."/>
            <person name="Pearson M."/>
            <person name="Priest M."/>
            <person name="Roberts A."/>
            <person name="Saif S."/>
            <person name="Shea T."/>
            <person name="Sisk P."/>
            <person name="Stolte C."/>
            <person name="Sykes S."/>
            <person name="Wortman J."/>
            <person name="Nusbaum C."/>
            <person name="Birren B."/>
        </authorList>
    </citation>
    <scope>NUCLEOTIDE SEQUENCE [LARGE SCALE GENOMIC DNA]</scope>
    <source>
        <strain evidence="2 3">ATCC 38327</strain>
    </source>
</reference>
<name>A0A0L0SQE9_ALLM3</name>
<evidence type="ECO:0000313" key="3">
    <source>
        <dbReference type="Proteomes" id="UP000054350"/>
    </source>
</evidence>
<protein>
    <submittedName>
        <fullName evidence="2">Uncharacterized protein</fullName>
    </submittedName>
</protein>